<accession>A0A2Z4Q041</accession>
<reference evidence="2 3" key="1">
    <citation type="submission" date="2018-05" db="EMBL/GenBank/DDBJ databases">
        <title>Complete genome sequence of phage G17, A novel E. coli O157 phage isolated from cattle in the North-West Province.</title>
        <authorList>
            <person name="Akindolire M.A."/>
            <person name="Ateba C.N."/>
        </authorList>
    </citation>
    <scope>NUCLEOTIDE SEQUENCE [LARGE SCALE GENOMIC DNA]</scope>
</reference>
<dbReference type="Proteomes" id="UP000250998">
    <property type="component" value="Segment"/>
</dbReference>
<keyword evidence="3" id="KW-1185">Reference proteome</keyword>
<keyword evidence="1" id="KW-0472">Membrane</keyword>
<keyword evidence="1" id="KW-1133">Transmembrane helix</keyword>
<dbReference type="RefSeq" id="YP_010659632.1">
    <property type="nucleotide sequence ID" value="NC_070870.1"/>
</dbReference>
<evidence type="ECO:0000256" key="1">
    <source>
        <dbReference type="SAM" id="Phobius"/>
    </source>
</evidence>
<sequence>MAEVFNYFMALPYLLNELLGTYGTAIGISVVVLSLFL</sequence>
<protein>
    <submittedName>
        <fullName evidence="2">Uncharacterized protein</fullName>
    </submittedName>
</protein>
<feature type="transmembrane region" description="Helical" evidence="1">
    <location>
        <begin position="18"/>
        <end position="36"/>
    </location>
</feature>
<evidence type="ECO:0000313" key="2">
    <source>
        <dbReference type="EMBL" id="AWY03403.1"/>
    </source>
</evidence>
<evidence type="ECO:0000313" key="3">
    <source>
        <dbReference type="Proteomes" id="UP000250998"/>
    </source>
</evidence>
<dbReference type="GeneID" id="77935616"/>
<dbReference type="KEGG" id="vg:77935616"/>
<dbReference type="EMBL" id="MH358458">
    <property type="protein sequence ID" value="AWY03403.1"/>
    <property type="molecule type" value="Genomic_DNA"/>
</dbReference>
<organism evidence="2 3">
    <name type="scientific">Escherichia phage phi G17</name>
    <dbReference type="NCBI Taxonomy" id="2234086"/>
    <lineage>
        <taxon>Viruses</taxon>
        <taxon>Duplodnaviria</taxon>
        <taxon>Heunggongvirae</taxon>
        <taxon>Uroviricota</taxon>
        <taxon>Caudoviricetes</taxon>
        <taxon>Schitoviridae</taxon>
        <taxon>Enquatrovirinae</taxon>
        <taxon>Gamaleyavirus</taxon>
        <taxon>Gamaleyavirus G17</taxon>
    </lineage>
</organism>
<proteinExistence type="predicted"/>
<keyword evidence="1" id="KW-0812">Transmembrane</keyword>
<name>A0A2Z4Q041_9CAUD</name>